<dbReference type="Proteomes" id="UP000238479">
    <property type="component" value="Chromosome 2"/>
</dbReference>
<reference evidence="2 3" key="1">
    <citation type="journal article" date="2018" name="Nat. Genet.">
        <title>The Rosa genome provides new insights in the design of modern roses.</title>
        <authorList>
            <person name="Bendahmane M."/>
        </authorList>
    </citation>
    <scope>NUCLEOTIDE SEQUENCE [LARGE SCALE GENOMIC DNA]</scope>
    <source>
        <strain evidence="3">cv. Old Blush</strain>
    </source>
</reference>
<feature type="signal peptide" evidence="1">
    <location>
        <begin position="1"/>
        <end position="27"/>
    </location>
</feature>
<dbReference type="EMBL" id="PDCK01000040">
    <property type="protein sequence ID" value="PRQ52216.1"/>
    <property type="molecule type" value="Genomic_DNA"/>
</dbReference>
<sequence>MAYSFFPCGSFMLFILVLLLAAVTLKSVQENDNYAAMREKPKDFASESIARA</sequence>
<name>A0A2P6S0P6_ROSCH</name>
<feature type="chain" id="PRO_5015116524" evidence="1">
    <location>
        <begin position="28"/>
        <end position="52"/>
    </location>
</feature>
<comment type="caution">
    <text evidence="2">The sequence shown here is derived from an EMBL/GenBank/DDBJ whole genome shotgun (WGS) entry which is preliminary data.</text>
</comment>
<gene>
    <name evidence="2" type="ORF">RchiOBHm_Chr2g0153051</name>
</gene>
<proteinExistence type="predicted"/>
<organism evidence="2 3">
    <name type="scientific">Rosa chinensis</name>
    <name type="common">China rose</name>
    <dbReference type="NCBI Taxonomy" id="74649"/>
    <lineage>
        <taxon>Eukaryota</taxon>
        <taxon>Viridiplantae</taxon>
        <taxon>Streptophyta</taxon>
        <taxon>Embryophyta</taxon>
        <taxon>Tracheophyta</taxon>
        <taxon>Spermatophyta</taxon>
        <taxon>Magnoliopsida</taxon>
        <taxon>eudicotyledons</taxon>
        <taxon>Gunneridae</taxon>
        <taxon>Pentapetalae</taxon>
        <taxon>rosids</taxon>
        <taxon>fabids</taxon>
        <taxon>Rosales</taxon>
        <taxon>Rosaceae</taxon>
        <taxon>Rosoideae</taxon>
        <taxon>Rosoideae incertae sedis</taxon>
        <taxon>Rosa</taxon>
    </lineage>
</organism>
<keyword evidence="1" id="KW-0732">Signal</keyword>
<evidence type="ECO:0000313" key="2">
    <source>
        <dbReference type="EMBL" id="PRQ52216.1"/>
    </source>
</evidence>
<evidence type="ECO:0000256" key="1">
    <source>
        <dbReference type="SAM" id="SignalP"/>
    </source>
</evidence>
<protein>
    <submittedName>
        <fullName evidence="2">Uncharacterized protein</fullName>
    </submittedName>
</protein>
<accession>A0A2P6S0P6</accession>
<dbReference type="AlphaFoldDB" id="A0A2P6S0P6"/>
<dbReference type="Gramene" id="PRQ52216">
    <property type="protein sequence ID" value="PRQ52216"/>
    <property type="gene ID" value="RchiOBHm_Chr2g0153051"/>
</dbReference>
<keyword evidence="3" id="KW-1185">Reference proteome</keyword>
<evidence type="ECO:0000313" key="3">
    <source>
        <dbReference type="Proteomes" id="UP000238479"/>
    </source>
</evidence>